<comment type="caution">
    <text evidence="15">The sequence shown here is derived from an EMBL/GenBank/DDBJ whole genome shotgun (WGS) entry which is preliminary data.</text>
</comment>
<evidence type="ECO:0000256" key="3">
    <source>
        <dbReference type="ARBA" id="ARBA00022490"/>
    </source>
</evidence>
<comment type="function">
    <text evidence="8 9">Catalyzes the reduction of 1-pyrroline-5-carboxylate (PCA) to L-proline.</text>
</comment>
<evidence type="ECO:0000256" key="12">
    <source>
        <dbReference type="RuleBase" id="RU003903"/>
    </source>
</evidence>
<evidence type="ECO:0000313" key="15">
    <source>
        <dbReference type="EMBL" id="OCS88420.1"/>
    </source>
</evidence>
<feature type="binding site" evidence="11">
    <location>
        <begin position="6"/>
        <end position="11"/>
    </location>
    <ligand>
        <name>NADP(+)</name>
        <dbReference type="ChEBI" id="CHEBI:58349"/>
    </ligand>
</feature>
<dbReference type="STRING" id="33978.A6M13_00820"/>
<dbReference type="SUPFAM" id="SSF51735">
    <property type="entry name" value="NAD(P)-binding Rossmann-fold domains"/>
    <property type="match status" value="1"/>
</dbReference>
<feature type="domain" description="Pyrroline-5-carboxylate reductase dimerisation" evidence="14">
    <location>
        <begin position="159"/>
        <end position="262"/>
    </location>
</feature>
<dbReference type="InterPro" id="IPR029036">
    <property type="entry name" value="P5CR_dimer"/>
</dbReference>
<dbReference type="InterPro" id="IPR028939">
    <property type="entry name" value="P5C_Rdtase_cat_N"/>
</dbReference>
<evidence type="ECO:0000256" key="6">
    <source>
        <dbReference type="ARBA" id="ARBA00022857"/>
    </source>
</evidence>
<reference evidence="15 16" key="1">
    <citation type="submission" date="2016-07" db="EMBL/GenBank/DDBJ databases">
        <title>Caryophanon tenue genome sequencing.</title>
        <authorList>
            <person name="Verma A."/>
            <person name="Pal Y."/>
            <person name="Krishnamurthi S."/>
        </authorList>
    </citation>
    <scope>NUCLEOTIDE SEQUENCE [LARGE SCALE GENOMIC DNA]</scope>
    <source>
        <strain evidence="15 16">DSM 14152</strain>
    </source>
</reference>
<evidence type="ECO:0000256" key="7">
    <source>
        <dbReference type="ARBA" id="ARBA00023002"/>
    </source>
</evidence>
<dbReference type="Pfam" id="PF14748">
    <property type="entry name" value="P5CR_dimer"/>
    <property type="match status" value="1"/>
</dbReference>
<dbReference type="InterPro" id="IPR053790">
    <property type="entry name" value="P5CR-like_CS"/>
</dbReference>
<dbReference type="PROSITE" id="PS00521">
    <property type="entry name" value="P5CR"/>
    <property type="match status" value="1"/>
</dbReference>
<comment type="catalytic activity">
    <reaction evidence="9">
        <text>L-proline + NAD(+) = (S)-1-pyrroline-5-carboxylate + NADH + 2 H(+)</text>
        <dbReference type="Rhea" id="RHEA:14105"/>
        <dbReference type="ChEBI" id="CHEBI:15378"/>
        <dbReference type="ChEBI" id="CHEBI:17388"/>
        <dbReference type="ChEBI" id="CHEBI:57540"/>
        <dbReference type="ChEBI" id="CHEBI:57945"/>
        <dbReference type="ChEBI" id="CHEBI:60039"/>
        <dbReference type="EC" id="1.5.1.2"/>
    </reaction>
</comment>
<dbReference type="FunFam" id="3.40.50.720:FF:000190">
    <property type="entry name" value="Pyrroline-5-carboxylate reductase"/>
    <property type="match status" value="1"/>
</dbReference>
<evidence type="ECO:0000256" key="10">
    <source>
        <dbReference type="NCBIfam" id="TIGR00112"/>
    </source>
</evidence>
<evidence type="ECO:0000313" key="16">
    <source>
        <dbReference type="Proteomes" id="UP000093199"/>
    </source>
</evidence>
<dbReference type="PIRSF" id="PIRSF000193">
    <property type="entry name" value="Pyrrol-5-carb_rd"/>
    <property type="match status" value="1"/>
</dbReference>
<dbReference type="OrthoDB" id="9805754at2"/>
<dbReference type="PANTHER" id="PTHR11645">
    <property type="entry name" value="PYRROLINE-5-CARBOXYLATE REDUCTASE"/>
    <property type="match status" value="1"/>
</dbReference>
<evidence type="ECO:0000259" key="13">
    <source>
        <dbReference type="Pfam" id="PF03807"/>
    </source>
</evidence>
<name>A0A1C0YMP1_9BACL</name>
<keyword evidence="5 9" id="KW-0641">Proline biosynthesis</keyword>
<evidence type="ECO:0000256" key="9">
    <source>
        <dbReference type="HAMAP-Rule" id="MF_01925"/>
    </source>
</evidence>
<feature type="binding site" evidence="11">
    <location>
        <begin position="68"/>
        <end position="71"/>
    </location>
    <ligand>
        <name>NADP(+)</name>
        <dbReference type="ChEBI" id="CHEBI:58349"/>
    </ligand>
</feature>
<dbReference type="FunFam" id="1.10.3730.10:FF:000001">
    <property type="entry name" value="Pyrroline-5-carboxylate reductase"/>
    <property type="match status" value="1"/>
</dbReference>
<comment type="subcellular location">
    <subcellularLocation>
        <location evidence="1 9">Cytoplasm</location>
    </subcellularLocation>
</comment>
<sequence length="266" mass="28655">MNYGFIGLGNMASAIIKGMCQSNIFAPETIIGINRSVEKTNQLVEAYGISARFSTKEVLESADVIILAVKPDMLASVLQEMQAYVQPHHLFISIAAGKPLTFYEHYLPNNIVFRVMPNINAMVGASTSCFSAPATATAEQKQIVRTLFSTVGSIVELPESQFAIFTATGCSSPAFTYMYIDAIARAGVRDGLPKAVALEIAASSVLGSAKMVLESIGEQHPYDLVDQVCSPGGTTIEGVMTLQDQQFEHTIHEAIRAVMNKDAVLK</sequence>
<comment type="similarity">
    <text evidence="2 9 12">Belongs to the pyrroline-5-carboxylate reductase family.</text>
</comment>
<dbReference type="Pfam" id="PF03807">
    <property type="entry name" value="F420_oxidored"/>
    <property type="match status" value="1"/>
</dbReference>
<keyword evidence="4 9" id="KW-0028">Amino-acid biosynthesis</keyword>
<dbReference type="EC" id="1.5.1.2" evidence="9 10"/>
<dbReference type="EMBL" id="MASJ01000001">
    <property type="protein sequence ID" value="OCS88420.1"/>
    <property type="molecule type" value="Genomic_DNA"/>
</dbReference>
<dbReference type="AlphaFoldDB" id="A0A1C0YMP1"/>
<evidence type="ECO:0000256" key="2">
    <source>
        <dbReference type="ARBA" id="ARBA00005525"/>
    </source>
</evidence>
<dbReference type="SUPFAM" id="SSF48179">
    <property type="entry name" value="6-phosphogluconate dehydrogenase C-terminal domain-like"/>
    <property type="match status" value="1"/>
</dbReference>
<dbReference type="InterPro" id="IPR000304">
    <property type="entry name" value="Pyrroline-COOH_reductase"/>
</dbReference>
<dbReference type="UniPathway" id="UPA00098">
    <property type="reaction ID" value="UER00361"/>
</dbReference>
<feature type="domain" description="Pyrroline-5-carboxylate reductase catalytic N-terminal" evidence="13">
    <location>
        <begin position="3"/>
        <end position="97"/>
    </location>
</feature>
<dbReference type="GO" id="GO:0055129">
    <property type="term" value="P:L-proline biosynthetic process"/>
    <property type="evidence" value="ECO:0007669"/>
    <property type="project" value="UniProtKB-UniRule"/>
</dbReference>
<organism evidence="15 16">
    <name type="scientific">Caryophanon tenue</name>
    <dbReference type="NCBI Taxonomy" id="33978"/>
    <lineage>
        <taxon>Bacteria</taxon>
        <taxon>Bacillati</taxon>
        <taxon>Bacillota</taxon>
        <taxon>Bacilli</taxon>
        <taxon>Bacillales</taxon>
        <taxon>Caryophanaceae</taxon>
        <taxon>Caryophanon</taxon>
    </lineage>
</organism>
<dbReference type="HAMAP" id="MF_01925">
    <property type="entry name" value="P5C_reductase"/>
    <property type="match status" value="1"/>
</dbReference>
<evidence type="ECO:0000259" key="14">
    <source>
        <dbReference type="Pfam" id="PF14748"/>
    </source>
</evidence>
<comment type="pathway">
    <text evidence="9 12">Amino-acid biosynthesis; L-proline biosynthesis; L-proline from L-glutamate 5-semialdehyde: step 1/1.</text>
</comment>
<evidence type="ECO:0000256" key="5">
    <source>
        <dbReference type="ARBA" id="ARBA00022650"/>
    </source>
</evidence>
<keyword evidence="3 9" id="KW-0963">Cytoplasm</keyword>
<dbReference type="RefSeq" id="WP_066542215.1">
    <property type="nucleotide sequence ID" value="NZ_MASJ01000001.1"/>
</dbReference>
<gene>
    <name evidence="9" type="primary">proC</name>
    <name evidence="15" type="ORF">A6M13_00820</name>
</gene>
<dbReference type="GO" id="GO:0004735">
    <property type="term" value="F:pyrroline-5-carboxylate reductase activity"/>
    <property type="evidence" value="ECO:0007669"/>
    <property type="project" value="UniProtKB-UniRule"/>
</dbReference>
<evidence type="ECO:0000256" key="11">
    <source>
        <dbReference type="PIRSR" id="PIRSR000193-1"/>
    </source>
</evidence>
<protein>
    <recommendedName>
        <fullName evidence="9 10">Pyrroline-5-carboxylate reductase</fullName>
        <shortName evidence="9">P5C reductase</shortName>
        <shortName evidence="9">P5CR</shortName>
        <ecNumber evidence="9 10">1.5.1.2</ecNumber>
    </recommendedName>
    <alternativeName>
        <fullName evidence="9">PCA reductase</fullName>
    </alternativeName>
</protein>
<dbReference type="Proteomes" id="UP000093199">
    <property type="component" value="Unassembled WGS sequence"/>
</dbReference>
<dbReference type="Gene3D" id="1.10.3730.10">
    <property type="entry name" value="ProC C-terminal domain-like"/>
    <property type="match status" value="1"/>
</dbReference>
<dbReference type="InterPro" id="IPR008927">
    <property type="entry name" value="6-PGluconate_DH-like_C_sf"/>
</dbReference>
<dbReference type="Gene3D" id="3.40.50.720">
    <property type="entry name" value="NAD(P)-binding Rossmann-like Domain"/>
    <property type="match status" value="1"/>
</dbReference>
<evidence type="ECO:0000256" key="1">
    <source>
        <dbReference type="ARBA" id="ARBA00004496"/>
    </source>
</evidence>
<proteinExistence type="inferred from homology"/>
<dbReference type="NCBIfam" id="TIGR00112">
    <property type="entry name" value="proC"/>
    <property type="match status" value="1"/>
</dbReference>
<dbReference type="PANTHER" id="PTHR11645:SF0">
    <property type="entry name" value="PYRROLINE-5-CARBOXYLATE REDUCTASE 3"/>
    <property type="match status" value="1"/>
</dbReference>
<keyword evidence="16" id="KW-1185">Reference proteome</keyword>
<dbReference type="InterPro" id="IPR036291">
    <property type="entry name" value="NAD(P)-bd_dom_sf"/>
</dbReference>
<keyword evidence="6 9" id="KW-0521">NADP</keyword>
<accession>A0A1C0YMP1</accession>
<evidence type="ECO:0000256" key="8">
    <source>
        <dbReference type="ARBA" id="ARBA00058118"/>
    </source>
</evidence>
<dbReference type="GO" id="GO:0005737">
    <property type="term" value="C:cytoplasm"/>
    <property type="evidence" value="ECO:0007669"/>
    <property type="project" value="UniProtKB-SubCell"/>
</dbReference>
<evidence type="ECO:0000256" key="4">
    <source>
        <dbReference type="ARBA" id="ARBA00022605"/>
    </source>
</evidence>
<comment type="catalytic activity">
    <reaction evidence="9 12">
        <text>L-proline + NADP(+) = (S)-1-pyrroline-5-carboxylate + NADPH + 2 H(+)</text>
        <dbReference type="Rhea" id="RHEA:14109"/>
        <dbReference type="ChEBI" id="CHEBI:15378"/>
        <dbReference type="ChEBI" id="CHEBI:17388"/>
        <dbReference type="ChEBI" id="CHEBI:57783"/>
        <dbReference type="ChEBI" id="CHEBI:58349"/>
        <dbReference type="ChEBI" id="CHEBI:60039"/>
        <dbReference type="EC" id="1.5.1.2"/>
    </reaction>
</comment>
<keyword evidence="7 9" id="KW-0560">Oxidoreductase</keyword>